<evidence type="ECO:0000256" key="3">
    <source>
        <dbReference type="ARBA" id="ARBA00012966"/>
    </source>
</evidence>
<comment type="similarity">
    <text evidence="2 7 8">Belongs to the NDK family.</text>
</comment>
<dbReference type="PRINTS" id="PR01243">
    <property type="entry name" value="NUCDPKINASE"/>
</dbReference>
<keyword evidence="4" id="KW-0808">Transferase</keyword>
<evidence type="ECO:0000256" key="1">
    <source>
        <dbReference type="ARBA" id="ARBA00001946"/>
    </source>
</evidence>
<evidence type="ECO:0000256" key="5">
    <source>
        <dbReference type="ARBA" id="ARBA00022777"/>
    </source>
</evidence>
<comment type="caution">
    <text evidence="7">Lacks conserved residue(s) required for the propagation of feature annotation.</text>
</comment>
<evidence type="ECO:0000256" key="2">
    <source>
        <dbReference type="ARBA" id="ARBA00008142"/>
    </source>
</evidence>
<feature type="domain" description="Nucleoside diphosphate kinase-like" evidence="9">
    <location>
        <begin position="2"/>
        <end position="154"/>
    </location>
</feature>
<dbReference type="PANTHER" id="PTHR11349">
    <property type="entry name" value="NUCLEOSIDE DIPHOSPHATE KINASE"/>
    <property type="match status" value="1"/>
</dbReference>
<organism evidence="10 11">
    <name type="scientific">Acetobacterium bakii</name>
    <dbReference type="NCBI Taxonomy" id="52689"/>
    <lineage>
        <taxon>Bacteria</taxon>
        <taxon>Bacillati</taxon>
        <taxon>Bacillota</taxon>
        <taxon>Clostridia</taxon>
        <taxon>Eubacteriales</taxon>
        <taxon>Eubacteriaceae</taxon>
        <taxon>Acetobacterium</taxon>
    </lineage>
</organism>
<name>A0A0L6TXH6_9FIRM</name>
<dbReference type="GO" id="GO:0004550">
    <property type="term" value="F:nucleoside diphosphate kinase activity"/>
    <property type="evidence" value="ECO:0007669"/>
    <property type="project" value="UniProtKB-EC"/>
</dbReference>
<dbReference type="Gene3D" id="3.30.70.141">
    <property type="entry name" value="Nucleoside diphosphate kinase-like domain"/>
    <property type="match status" value="1"/>
</dbReference>
<proteinExistence type="inferred from homology"/>
<dbReference type="GO" id="GO:0006183">
    <property type="term" value="P:GTP biosynthetic process"/>
    <property type="evidence" value="ECO:0007669"/>
    <property type="project" value="InterPro"/>
</dbReference>
<accession>A0A0L6TXH6</accession>
<dbReference type="InterPro" id="IPR034907">
    <property type="entry name" value="NDK-like_dom"/>
</dbReference>
<dbReference type="GO" id="GO:0006228">
    <property type="term" value="P:UTP biosynthetic process"/>
    <property type="evidence" value="ECO:0007669"/>
    <property type="project" value="InterPro"/>
</dbReference>
<dbReference type="STRING" id="52689.AKG39_14745"/>
<dbReference type="EMBL" id="LGYO01000040">
    <property type="protein sequence ID" value="KNZ40961.1"/>
    <property type="molecule type" value="Genomic_DNA"/>
</dbReference>
<evidence type="ECO:0000256" key="7">
    <source>
        <dbReference type="PROSITE-ProRule" id="PRU00706"/>
    </source>
</evidence>
<evidence type="ECO:0000256" key="6">
    <source>
        <dbReference type="ARBA" id="ARBA00023080"/>
    </source>
</evidence>
<evidence type="ECO:0000313" key="10">
    <source>
        <dbReference type="EMBL" id="KNZ40961.1"/>
    </source>
</evidence>
<comment type="caution">
    <text evidence="10">The sequence shown here is derived from an EMBL/GenBank/DDBJ whole genome shotgun (WGS) entry which is preliminary data.</text>
</comment>
<reference evidence="11" key="1">
    <citation type="submission" date="2015-07" db="EMBL/GenBank/DDBJ databases">
        <title>Draft genome sequence of Acetobacterium bakii DSM 8293, a potential psychrophilic chemical producer through syngas fermentation.</title>
        <authorList>
            <person name="Song Y."/>
            <person name="Hwang S."/>
            <person name="Cho B.-K."/>
        </authorList>
    </citation>
    <scope>NUCLEOTIDE SEQUENCE [LARGE SCALE GENOMIC DNA]</scope>
    <source>
        <strain evidence="11">DSM 8239</strain>
    </source>
</reference>
<dbReference type="SMART" id="SM00562">
    <property type="entry name" value="NDK"/>
    <property type="match status" value="1"/>
</dbReference>
<keyword evidence="6" id="KW-0546">Nucleotide metabolism</keyword>
<keyword evidence="11" id="KW-1185">Reference proteome</keyword>
<evidence type="ECO:0000256" key="4">
    <source>
        <dbReference type="ARBA" id="ARBA00022679"/>
    </source>
</evidence>
<dbReference type="OrthoDB" id="9801161at2"/>
<comment type="cofactor">
    <cofactor evidence="1">
        <name>Mg(2+)</name>
        <dbReference type="ChEBI" id="CHEBI:18420"/>
    </cofactor>
</comment>
<dbReference type="PROSITE" id="PS51374">
    <property type="entry name" value="NDPK_LIKE"/>
    <property type="match status" value="1"/>
</dbReference>
<dbReference type="PATRIC" id="fig|52689.4.peg.2465"/>
<dbReference type="RefSeq" id="WP_050741168.1">
    <property type="nucleotide sequence ID" value="NZ_LGYO01000040.1"/>
</dbReference>
<dbReference type="InterPro" id="IPR036850">
    <property type="entry name" value="NDK-like_dom_sf"/>
</dbReference>
<sequence length="158" mass="17593">MKSYCLIIMKPDALERELVEKIIQRFKNNGFTIEMLGYKTVTEKLILKHYAHVVKKLGKSFEKAAIKSFVGKGMLPIILSQKGNDAIANARLLIGATDPSTASGGTIRGDYGSDSIEMANQEDRCCNNLIHASDAQESFLEELSLWFSPEAYEILMTD</sequence>
<evidence type="ECO:0000313" key="11">
    <source>
        <dbReference type="Proteomes" id="UP000036873"/>
    </source>
</evidence>
<evidence type="ECO:0000259" key="9">
    <source>
        <dbReference type="SMART" id="SM00562"/>
    </source>
</evidence>
<dbReference type="AlphaFoldDB" id="A0A0L6TXH6"/>
<protein>
    <recommendedName>
        <fullName evidence="3">nucleoside-diphosphate kinase</fullName>
        <ecNumber evidence="3">2.7.4.6</ecNumber>
    </recommendedName>
</protein>
<dbReference type="SUPFAM" id="SSF54919">
    <property type="entry name" value="Nucleoside diphosphate kinase, NDK"/>
    <property type="match status" value="1"/>
</dbReference>
<evidence type="ECO:0000256" key="8">
    <source>
        <dbReference type="RuleBase" id="RU004011"/>
    </source>
</evidence>
<dbReference type="InterPro" id="IPR001564">
    <property type="entry name" value="Nucleoside_diP_kinase"/>
</dbReference>
<keyword evidence="5" id="KW-0418">Kinase</keyword>
<gene>
    <name evidence="10" type="ORF">AKG39_14745</name>
</gene>
<dbReference type="GO" id="GO:0006241">
    <property type="term" value="P:CTP biosynthetic process"/>
    <property type="evidence" value="ECO:0007669"/>
    <property type="project" value="InterPro"/>
</dbReference>
<dbReference type="Pfam" id="PF00334">
    <property type="entry name" value="NDK"/>
    <property type="match status" value="1"/>
</dbReference>
<dbReference type="EC" id="2.7.4.6" evidence="3"/>
<dbReference type="Proteomes" id="UP000036873">
    <property type="component" value="Unassembled WGS sequence"/>
</dbReference>